<dbReference type="GO" id="GO:0030288">
    <property type="term" value="C:outer membrane-bounded periplasmic space"/>
    <property type="evidence" value="ECO:0007669"/>
    <property type="project" value="InterPro"/>
</dbReference>
<protein>
    <submittedName>
        <fullName evidence="8">Curli production assembly/transport component CsgG</fullName>
    </submittedName>
</protein>
<keyword evidence="4" id="KW-0564">Palmitate</keyword>
<proteinExistence type="predicted"/>
<evidence type="ECO:0000256" key="7">
    <source>
        <dbReference type="SAM" id="SignalP"/>
    </source>
</evidence>
<organism evidence="8 9">
    <name type="scientific">Limimonas halophila</name>
    <dbReference type="NCBI Taxonomy" id="1082479"/>
    <lineage>
        <taxon>Bacteria</taxon>
        <taxon>Pseudomonadati</taxon>
        <taxon>Pseudomonadota</taxon>
        <taxon>Alphaproteobacteria</taxon>
        <taxon>Rhodospirillales</taxon>
        <taxon>Rhodovibrionaceae</taxon>
        <taxon>Limimonas</taxon>
    </lineage>
</organism>
<accession>A0A1G7S5G6</accession>
<dbReference type="Proteomes" id="UP000199415">
    <property type="component" value="Unassembled WGS sequence"/>
</dbReference>
<evidence type="ECO:0000256" key="4">
    <source>
        <dbReference type="ARBA" id="ARBA00023139"/>
    </source>
</evidence>
<feature type="compositionally biased region" description="Basic and acidic residues" evidence="6">
    <location>
        <begin position="279"/>
        <end position="288"/>
    </location>
</feature>
<feature type="region of interest" description="Disordered" evidence="6">
    <location>
        <begin position="279"/>
        <end position="305"/>
    </location>
</feature>
<evidence type="ECO:0000313" key="9">
    <source>
        <dbReference type="Proteomes" id="UP000199415"/>
    </source>
</evidence>
<feature type="compositionally biased region" description="Low complexity" evidence="6">
    <location>
        <begin position="293"/>
        <end position="305"/>
    </location>
</feature>
<dbReference type="AlphaFoldDB" id="A0A1G7S5G6"/>
<dbReference type="PROSITE" id="PS51257">
    <property type="entry name" value="PROKAR_LIPOPROTEIN"/>
    <property type="match status" value="1"/>
</dbReference>
<evidence type="ECO:0000256" key="3">
    <source>
        <dbReference type="ARBA" id="ARBA00023136"/>
    </source>
</evidence>
<feature type="signal peptide" evidence="7">
    <location>
        <begin position="1"/>
        <end position="19"/>
    </location>
</feature>
<dbReference type="RefSeq" id="WP_090020115.1">
    <property type="nucleotide sequence ID" value="NZ_FNCE01000006.1"/>
</dbReference>
<keyword evidence="2 7" id="KW-0732">Signal</keyword>
<sequence length="305" mass="32726">MWRLARTAGLLAVAGALVSCTTGNVESIGQKPEIMPELATTKRLKQLPPPNQKMTVAVYDFSDQTGQRKPDENVAALSTAVTQGGAAILVDAAFQAGRGDWFKVLERKGLQDLLQERKIIRSTRQQFGNGQPLNPLTFGGILLEGGIISYDTNRLTGGLGARLLGIGGNTEYRADVVSVYLRAVSVKTGEIVQSVKVSKTLYSLQLQANVFKFVGVEEILEMDAGVTSNEPTQVAVRQAIESAMYALIVEGAQDALWAFADSQAGQKVIDTYREITEREPAKTVKGDAAEQTSSAPRSPRAASPS</sequence>
<dbReference type="PANTHER" id="PTHR41164:SF1">
    <property type="entry name" value="CURLI PRODUCTION ASSEMBLY_TRANSPORT COMPONENT CSGG"/>
    <property type="match status" value="1"/>
</dbReference>
<evidence type="ECO:0000313" key="8">
    <source>
        <dbReference type="EMBL" id="SDG17420.1"/>
    </source>
</evidence>
<feature type="chain" id="PRO_5011792705" evidence="7">
    <location>
        <begin position="20"/>
        <end position="305"/>
    </location>
</feature>
<evidence type="ECO:0000256" key="6">
    <source>
        <dbReference type="SAM" id="MobiDB-lite"/>
    </source>
</evidence>
<dbReference type="OrthoDB" id="1110708at2"/>
<dbReference type="PANTHER" id="PTHR41164">
    <property type="entry name" value="CURLI PRODUCTION ASSEMBLY/TRANSPORT COMPONENT CSGG"/>
    <property type="match status" value="1"/>
</dbReference>
<evidence type="ECO:0000256" key="2">
    <source>
        <dbReference type="ARBA" id="ARBA00022729"/>
    </source>
</evidence>
<gene>
    <name evidence="8" type="ORF">SAMN05216241_106102</name>
</gene>
<reference evidence="8 9" key="1">
    <citation type="submission" date="2016-10" db="EMBL/GenBank/DDBJ databases">
        <authorList>
            <person name="de Groot N.N."/>
        </authorList>
    </citation>
    <scope>NUCLEOTIDE SEQUENCE [LARGE SCALE GENOMIC DNA]</scope>
    <source>
        <strain evidence="8 9">DSM 25584</strain>
    </source>
</reference>
<keyword evidence="3" id="KW-0472">Membrane</keyword>
<evidence type="ECO:0000256" key="5">
    <source>
        <dbReference type="ARBA" id="ARBA00023288"/>
    </source>
</evidence>
<dbReference type="Pfam" id="PF03783">
    <property type="entry name" value="CsgG"/>
    <property type="match status" value="1"/>
</dbReference>
<keyword evidence="9" id="KW-1185">Reference proteome</keyword>
<dbReference type="Gene3D" id="3.40.50.10610">
    <property type="entry name" value="ABC-type transport auxiliary lipoprotein component"/>
    <property type="match status" value="2"/>
</dbReference>
<evidence type="ECO:0000256" key="1">
    <source>
        <dbReference type="ARBA" id="ARBA00022475"/>
    </source>
</evidence>
<keyword evidence="1" id="KW-1003">Cell membrane</keyword>
<dbReference type="InterPro" id="IPR005534">
    <property type="entry name" value="Curli_assmbl/transp-comp_CsgG"/>
</dbReference>
<keyword evidence="5" id="KW-0449">Lipoprotein</keyword>
<dbReference type="STRING" id="1082479.SAMN05216241_106102"/>
<dbReference type="EMBL" id="FNCE01000006">
    <property type="protein sequence ID" value="SDG17420.1"/>
    <property type="molecule type" value="Genomic_DNA"/>
</dbReference>
<name>A0A1G7S5G6_9PROT</name>